<dbReference type="Gene3D" id="2.30.40.10">
    <property type="entry name" value="Urease, subunit C, domain 1"/>
    <property type="match status" value="1"/>
</dbReference>
<dbReference type="EMBL" id="RIAR02000001">
    <property type="protein sequence ID" value="NSL85885.1"/>
    <property type="molecule type" value="Genomic_DNA"/>
</dbReference>
<dbReference type="InterPro" id="IPR013108">
    <property type="entry name" value="Amidohydro_3"/>
</dbReference>
<dbReference type="AlphaFoldDB" id="A0A433W959"/>
<name>A0A433W959_9BACT</name>
<reference evidence="1" key="1">
    <citation type="submission" date="2020-05" db="EMBL/GenBank/DDBJ databases">
        <title>Chitinophaga laudate sp. nov., isolated from a tropical peat swamp.</title>
        <authorList>
            <person name="Goh C.B.S."/>
            <person name="Lee M.S."/>
            <person name="Parimannan S."/>
            <person name="Pasbakhsh P."/>
            <person name="Yule C.M."/>
            <person name="Rajandas H."/>
            <person name="Loke S."/>
            <person name="Croft L."/>
            <person name="Tan J.B.L."/>
        </authorList>
    </citation>
    <scope>NUCLEOTIDE SEQUENCE</scope>
    <source>
        <strain evidence="1">Mgbs1</strain>
    </source>
</reference>
<dbReference type="InterPro" id="IPR033932">
    <property type="entry name" value="YtcJ-like"/>
</dbReference>
<organism evidence="1 2">
    <name type="scientific">Chitinophaga solisilvae</name>
    <dbReference type="NCBI Taxonomy" id="1233460"/>
    <lineage>
        <taxon>Bacteria</taxon>
        <taxon>Pseudomonadati</taxon>
        <taxon>Bacteroidota</taxon>
        <taxon>Chitinophagia</taxon>
        <taxon>Chitinophagales</taxon>
        <taxon>Chitinophagaceae</taxon>
        <taxon>Chitinophaga</taxon>
    </lineage>
</organism>
<dbReference type="PANTHER" id="PTHR22642">
    <property type="entry name" value="IMIDAZOLONEPROPIONASE"/>
    <property type="match status" value="1"/>
</dbReference>
<dbReference type="SUPFAM" id="SSF51556">
    <property type="entry name" value="Metallo-dependent hydrolases"/>
    <property type="match status" value="1"/>
</dbReference>
<dbReference type="GO" id="GO:0016810">
    <property type="term" value="F:hydrolase activity, acting on carbon-nitrogen (but not peptide) bonds"/>
    <property type="evidence" value="ECO:0007669"/>
    <property type="project" value="InterPro"/>
</dbReference>
<protein>
    <submittedName>
        <fullName evidence="1">Amidohydrolase</fullName>
    </submittedName>
</protein>
<keyword evidence="2" id="KW-1185">Reference proteome</keyword>
<evidence type="ECO:0000313" key="2">
    <source>
        <dbReference type="Proteomes" id="UP000281028"/>
    </source>
</evidence>
<accession>A0A433W959</accession>
<dbReference type="InterPro" id="IPR011059">
    <property type="entry name" value="Metal-dep_hydrolase_composite"/>
</dbReference>
<gene>
    <name evidence="1" type="ORF">ECE50_003520</name>
</gene>
<dbReference type="PANTHER" id="PTHR22642:SF2">
    <property type="entry name" value="PROTEIN LONG AFTER FAR-RED 3"/>
    <property type="match status" value="1"/>
</dbReference>
<dbReference type="InterPro" id="IPR032466">
    <property type="entry name" value="Metal_Hydrolase"/>
</dbReference>
<dbReference type="CDD" id="cd01300">
    <property type="entry name" value="YtcJ_like"/>
    <property type="match status" value="1"/>
</dbReference>
<dbReference type="Pfam" id="PF07969">
    <property type="entry name" value="Amidohydro_3"/>
    <property type="match status" value="1"/>
</dbReference>
<dbReference type="Gene3D" id="3.20.20.140">
    <property type="entry name" value="Metal-dependent hydrolases"/>
    <property type="match status" value="1"/>
</dbReference>
<dbReference type="SUPFAM" id="SSF51338">
    <property type="entry name" value="Composite domain of metallo-dependent hydrolases"/>
    <property type="match status" value="1"/>
</dbReference>
<dbReference type="OrthoDB" id="9767366at2"/>
<proteinExistence type="predicted"/>
<comment type="caution">
    <text evidence="1">The sequence shown here is derived from an EMBL/GenBank/DDBJ whole genome shotgun (WGS) entry which is preliminary data.</text>
</comment>
<dbReference type="Proteomes" id="UP000281028">
    <property type="component" value="Unassembled WGS sequence"/>
</dbReference>
<sequence>MKTRLTFALLLCSVLLVSMPYSGYTQRSDQRIFTTKGGKILTMEGKSPAYVDAIVVNGGKIIFTGTNNAALQYRTVTTKVYEIPRGETLMPGFIDAHAHAVQYTGTYDAVDLNPLPYGHTNTIDTLLQQLKDSLRKCPDTGTIIMGNGYDDSRLRERRHPTVQELNQVSADRPIFIEHVSGHMGVANSKLLHLLGFDNPDTTVAGGTIVRDANGNPTGLLIENANVGAMIYIAQHLMPKESEQEALEKSLRKLQRAEKEWFAYGITTLCEGRASPAAIQLVQTANKLGRLRGDFIVLPDFDTNKDLLKQWKTYYKQYDKHFKIGAVKFTLDGSPQGRSAWLKDPYVNAPLGEKPGFKGHPIYDHMQLYHYLRYVTDTLNMQVHMHCNGDAAIDEGLRLIDTLKPYITKDMINVMIHGQVCREDQVPHIKRTGIMPSWFPTHCYIWGLWHRDTVLGAARANHISPLRQGLDNNILFTIHTDAPVTPPDLLTAVWSAVHRRTLMDSTVVLGSDQVISAYEALKAITINAAIQWDEQQSKGSIKLHKRADLVLLKGDPLHDDQRYIGVKGVFKDGVLVYDNE</sequence>
<dbReference type="Gene3D" id="3.10.310.70">
    <property type="match status" value="1"/>
</dbReference>
<evidence type="ECO:0000313" key="1">
    <source>
        <dbReference type="EMBL" id="NSL85885.1"/>
    </source>
</evidence>